<comment type="caution">
    <text evidence="1">The sequence shown here is derived from an EMBL/GenBank/DDBJ whole genome shotgun (WGS) entry which is preliminary data.</text>
</comment>
<dbReference type="AlphaFoldDB" id="A0A2G4R9I7"/>
<dbReference type="RefSeq" id="WP_099541915.1">
    <property type="nucleotide sequence ID" value="NZ_PEBQ01000164.1"/>
</dbReference>
<dbReference type="Proteomes" id="UP000228751">
    <property type="component" value="Unassembled WGS sequence"/>
</dbReference>
<proteinExistence type="predicted"/>
<evidence type="ECO:0000313" key="1">
    <source>
        <dbReference type="EMBL" id="PHY93167.1"/>
    </source>
</evidence>
<sequence length="155" mass="17229">MFSILSSPPDAEEITRLYNKALQKQKANNDSTIGESMILYAPPIVDLCLLPIAIPMSIAESVITAPFKAIDEWLNDSNPEIYQYASKKESNAYDPENYGPCKTYVENVRAQGRNLTVGEIASLQRYKWTVDQSSQALKAVTSVAKEALGSFFRNT</sequence>
<reference evidence="1 2" key="1">
    <citation type="submission" date="2017-10" db="EMBL/GenBank/DDBJ databases">
        <title>Genomic analysis of the genus Acetobacter.</title>
        <authorList>
            <person name="Kim K.H."/>
            <person name="Chun B.H."/>
            <person name="Son A.R."/>
            <person name="Jeon C.O."/>
        </authorList>
    </citation>
    <scope>NUCLEOTIDE SEQUENCE [LARGE SCALE GENOMIC DNA]</scope>
    <source>
        <strain evidence="1 2">LHT 2458</strain>
    </source>
</reference>
<gene>
    <name evidence="1" type="ORF">CSR02_12825</name>
</gene>
<evidence type="ECO:0000313" key="2">
    <source>
        <dbReference type="Proteomes" id="UP000228751"/>
    </source>
</evidence>
<keyword evidence="2" id="KW-1185">Reference proteome</keyword>
<dbReference type="EMBL" id="PEBQ01000164">
    <property type="protein sequence ID" value="PHY93167.1"/>
    <property type="molecule type" value="Genomic_DNA"/>
</dbReference>
<organism evidence="1 2">
    <name type="scientific">Acetobacter pomorum</name>
    <dbReference type="NCBI Taxonomy" id="65959"/>
    <lineage>
        <taxon>Bacteria</taxon>
        <taxon>Pseudomonadati</taxon>
        <taxon>Pseudomonadota</taxon>
        <taxon>Alphaproteobacteria</taxon>
        <taxon>Acetobacterales</taxon>
        <taxon>Acetobacteraceae</taxon>
        <taxon>Acetobacter</taxon>
    </lineage>
</organism>
<name>A0A2G4R9I7_9PROT</name>
<dbReference type="GeneID" id="66349761"/>
<accession>A0A2G4R9I7</accession>
<protein>
    <submittedName>
        <fullName evidence="1">Uncharacterized protein</fullName>
    </submittedName>
</protein>